<dbReference type="EMBL" id="JBHTBL010000019">
    <property type="protein sequence ID" value="MFC7325916.1"/>
    <property type="molecule type" value="Genomic_DNA"/>
</dbReference>
<feature type="transmembrane region" description="Helical" evidence="1">
    <location>
        <begin position="58"/>
        <end position="76"/>
    </location>
</feature>
<accession>A0ABD6AP76</accession>
<feature type="transmembrane region" description="Helical" evidence="1">
    <location>
        <begin position="121"/>
        <end position="145"/>
    </location>
</feature>
<dbReference type="RefSeq" id="WP_256409654.1">
    <property type="nucleotide sequence ID" value="NZ_JANHDN010000006.1"/>
</dbReference>
<gene>
    <name evidence="2" type="ORF">ACFQMF_15215</name>
</gene>
<evidence type="ECO:0000313" key="2">
    <source>
        <dbReference type="EMBL" id="MFC7325916.1"/>
    </source>
</evidence>
<reference evidence="2 3" key="1">
    <citation type="journal article" date="2019" name="Int. J. Syst. Evol. Microbiol.">
        <title>The Global Catalogue of Microorganisms (GCM) 10K type strain sequencing project: providing services to taxonomists for standard genome sequencing and annotation.</title>
        <authorList>
            <consortium name="The Broad Institute Genomics Platform"/>
            <consortium name="The Broad Institute Genome Sequencing Center for Infectious Disease"/>
            <person name="Wu L."/>
            <person name="Ma J."/>
        </authorList>
    </citation>
    <scope>NUCLEOTIDE SEQUENCE [LARGE SCALE GENOMIC DNA]</scope>
    <source>
        <strain evidence="2 3">CGMCC 1.12554</strain>
    </source>
</reference>
<keyword evidence="1" id="KW-0812">Transmembrane</keyword>
<organism evidence="2 3">
    <name type="scientific">Halorubrum rutilum</name>
    <dbReference type="NCBI Taxonomy" id="1364933"/>
    <lineage>
        <taxon>Archaea</taxon>
        <taxon>Methanobacteriati</taxon>
        <taxon>Methanobacteriota</taxon>
        <taxon>Stenosarchaea group</taxon>
        <taxon>Halobacteria</taxon>
        <taxon>Halobacteriales</taxon>
        <taxon>Haloferacaceae</taxon>
        <taxon>Halorubrum</taxon>
    </lineage>
</organism>
<evidence type="ECO:0000313" key="3">
    <source>
        <dbReference type="Proteomes" id="UP001596545"/>
    </source>
</evidence>
<feature type="transmembrane region" description="Helical" evidence="1">
    <location>
        <begin position="21"/>
        <end position="38"/>
    </location>
</feature>
<feature type="transmembrane region" description="Helical" evidence="1">
    <location>
        <begin position="83"/>
        <end position="101"/>
    </location>
</feature>
<sequence length="158" mass="17260">MTFEDSLSIEVSNADCNASRVLYLLLAITTTLGAAHHIDHIIRGNHVGWPIAHHVNPFTYSLAIYPLVAVGLYLTLTDRVGTRYWAGVFTLSAFMLAYFHVSPWAVEPPSDVILPYSNPILGYFAFVILIGLIAAVSLSAVYAIALGRRKGKQRSAEG</sequence>
<protein>
    <submittedName>
        <fullName evidence="2">Uncharacterized protein</fullName>
    </submittedName>
</protein>
<dbReference type="Proteomes" id="UP001596545">
    <property type="component" value="Unassembled WGS sequence"/>
</dbReference>
<name>A0ABD6AP76_9EURY</name>
<proteinExistence type="predicted"/>
<dbReference type="AlphaFoldDB" id="A0ABD6AP76"/>
<comment type="caution">
    <text evidence="2">The sequence shown here is derived from an EMBL/GenBank/DDBJ whole genome shotgun (WGS) entry which is preliminary data.</text>
</comment>
<keyword evidence="3" id="KW-1185">Reference proteome</keyword>
<keyword evidence="1" id="KW-0472">Membrane</keyword>
<keyword evidence="1" id="KW-1133">Transmembrane helix</keyword>
<evidence type="ECO:0000256" key="1">
    <source>
        <dbReference type="SAM" id="Phobius"/>
    </source>
</evidence>